<proteinExistence type="predicted"/>
<dbReference type="EMBL" id="MDER01000031">
    <property type="protein sequence ID" value="ODP29302.1"/>
    <property type="molecule type" value="Genomic_DNA"/>
</dbReference>
<dbReference type="Proteomes" id="UP000094578">
    <property type="component" value="Unassembled WGS sequence"/>
</dbReference>
<evidence type="ECO:0000313" key="1">
    <source>
        <dbReference type="EMBL" id="ODP29302.1"/>
    </source>
</evidence>
<name>A0A1E3L646_9BACL</name>
<accession>A0A1E3L646</accession>
<evidence type="ECO:0000313" key="2">
    <source>
        <dbReference type="Proteomes" id="UP000094578"/>
    </source>
</evidence>
<dbReference type="RefSeq" id="WP_069326736.1">
    <property type="nucleotide sequence ID" value="NZ_MDER01000031.1"/>
</dbReference>
<keyword evidence="2" id="KW-1185">Reference proteome</keyword>
<protein>
    <submittedName>
        <fullName evidence="1">Thioredoxin-like protein YdfQ</fullName>
    </submittedName>
</protein>
<comment type="caution">
    <text evidence="1">The sequence shown here is derived from an EMBL/GenBank/DDBJ whole genome shotgun (WGS) entry which is preliminary data.</text>
</comment>
<dbReference type="CDD" id="cd02947">
    <property type="entry name" value="TRX_family"/>
    <property type="match status" value="1"/>
</dbReference>
<dbReference type="AlphaFoldDB" id="A0A1E3L646"/>
<organism evidence="1 2">
    <name type="scientific">Paenibacillus nuruki</name>
    <dbReference type="NCBI Taxonomy" id="1886670"/>
    <lineage>
        <taxon>Bacteria</taxon>
        <taxon>Bacillati</taxon>
        <taxon>Bacillota</taxon>
        <taxon>Bacilli</taxon>
        <taxon>Bacillales</taxon>
        <taxon>Paenibacillaceae</taxon>
        <taxon>Paenibacillus</taxon>
    </lineage>
</organism>
<dbReference type="Gene3D" id="3.40.30.10">
    <property type="entry name" value="Glutaredoxin"/>
    <property type="match status" value="1"/>
</dbReference>
<reference evidence="1 2" key="1">
    <citation type="submission" date="2016-08" db="EMBL/GenBank/DDBJ databases">
        <title>Genome sequencing of Paenibacillus sp. TI45-13ar, isolated from Korean traditional nuruk.</title>
        <authorList>
            <person name="Kim S.-J."/>
        </authorList>
    </citation>
    <scope>NUCLEOTIDE SEQUENCE [LARGE SCALE GENOMIC DNA]</scope>
    <source>
        <strain evidence="1 2">TI45-13ar</strain>
    </source>
</reference>
<gene>
    <name evidence="1" type="ORF">PTI45_01311</name>
</gene>
<dbReference type="STRING" id="1886670.PTI45_01311"/>
<dbReference type="InterPro" id="IPR036249">
    <property type="entry name" value="Thioredoxin-like_sf"/>
</dbReference>
<dbReference type="SUPFAM" id="SSF52833">
    <property type="entry name" value="Thioredoxin-like"/>
    <property type="match status" value="1"/>
</dbReference>
<sequence length="108" mass="12514">MERIFEKAQVDDFVRQHPLTLLMLKTQNCSVCEAVQPKVTTLLEGYEHIAGAFVYMEDVPELAGEYMIFTSPVLLLMMEGKEVYRAARFILFEELADQLDRYQAFLQS</sequence>